<gene>
    <name evidence="1" type="ORF">C3928_10080</name>
</gene>
<dbReference type="Pfam" id="PF04488">
    <property type="entry name" value="Gly_transf_sug"/>
    <property type="match status" value="1"/>
</dbReference>
<dbReference type="PANTHER" id="PTHR32385">
    <property type="entry name" value="MANNOSYL PHOSPHORYLINOSITOL CERAMIDE SYNTHASE"/>
    <property type="match status" value="1"/>
</dbReference>
<dbReference type="GO" id="GO:0000030">
    <property type="term" value="F:mannosyltransferase activity"/>
    <property type="evidence" value="ECO:0007669"/>
    <property type="project" value="TreeGrafter"/>
</dbReference>
<organism evidence="1 2">
    <name type="scientific">Legionella pneumophila</name>
    <dbReference type="NCBI Taxonomy" id="446"/>
    <lineage>
        <taxon>Bacteria</taxon>
        <taxon>Pseudomonadati</taxon>
        <taxon>Pseudomonadota</taxon>
        <taxon>Gammaproteobacteria</taxon>
        <taxon>Legionellales</taxon>
        <taxon>Legionellaceae</taxon>
        <taxon>Legionella</taxon>
    </lineage>
</organism>
<evidence type="ECO:0000313" key="1">
    <source>
        <dbReference type="EMBL" id="PPK29977.1"/>
    </source>
</evidence>
<dbReference type="PANTHER" id="PTHR32385:SF15">
    <property type="entry name" value="INOSITOL PHOSPHOCERAMIDE MANNOSYLTRANSFERASE 1"/>
    <property type="match status" value="1"/>
</dbReference>
<dbReference type="InterPro" id="IPR051706">
    <property type="entry name" value="Glycosyltransferase_domain"/>
</dbReference>
<dbReference type="Proteomes" id="UP000239239">
    <property type="component" value="Unassembled WGS sequence"/>
</dbReference>
<name>A0A2S6EXQ4_LEGPN</name>
<dbReference type="GO" id="GO:0051999">
    <property type="term" value="P:mannosyl-inositol phosphorylceramide biosynthetic process"/>
    <property type="evidence" value="ECO:0007669"/>
    <property type="project" value="TreeGrafter"/>
</dbReference>
<protein>
    <submittedName>
        <fullName evidence="1">Teichoic acid biosynthesis protein</fullName>
    </submittedName>
</protein>
<proteinExistence type="predicted"/>
<accession>A0A2S6EXQ4</accession>
<dbReference type="RefSeq" id="WP_080272404.1">
    <property type="nucleotide sequence ID" value="NZ_CP017601.1"/>
</dbReference>
<sequence length="644" mass="73231">MYKIYSYPGWRIDMKTENLPQAGQEAQIDKKIHFIWVGHIMPQKNIQVVSEWAEKNPGYETIIWVDKKIAPAKELDLFIQDMKSKGITVKDINEEGVCRDSIRHELDQESPNYGMASDMLRLNILAAEGGIYLDSDILCSMPFPDDIHAPFGFLLSPWSQGANNALCNDIILCSKGNQIIQQLADAIEQSYIARDSFEFTHEYASMKETKGERVAKTLGVTGPGFLFHQLKKMGILNDKSELSAVHWELQDQRYLINGSVEAPDYFYVPQNNKNDASWVPSIKRPGIENMSFQERLENAVQLIAFDIQKTGLFNLDHYANELKVKQNSWCIAAETPAELKPDSYLLIRPRDKTGEWALYYVDEDKKLNPVTLPVIKGAIKLSELSDPLRKFHIVLSQVSDPVNPTTHELKQIGRALMDLKPKQNEWQCKNKWPGVEEIAQELWQRVTSNDTLRAQIKQCSTQLESLKPRVAELGLTRASEAETEVEAHESTVKEQEIISQNTIVEECTQEKNYAQLVSENSSEEKIKTAHDLIDEIIQDVIQLDGKLGLLGGSTRQLENSKVINIPNGAAMIFDDYKKYKQGELTAESALESMIKIAKLSNKLNRHTFFNQRQPETEQFYKKVAAIDLQTTIAAEYDNNHGLRI</sequence>
<dbReference type="Gene3D" id="3.90.550.20">
    <property type="match status" value="1"/>
</dbReference>
<dbReference type="InterPro" id="IPR007577">
    <property type="entry name" value="GlycoTrfase_DXD_sugar-bd_CS"/>
</dbReference>
<dbReference type="EMBL" id="PQWY01000015">
    <property type="protein sequence ID" value="PPK29977.1"/>
    <property type="molecule type" value="Genomic_DNA"/>
</dbReference>
<dbReference type="InterPro" id="IPR029044">
    <property type="entry name" value="Nucleotide-diphossugar_trans"/>
</dbReference>
<evidence type="ECO:0000313" key="2">
    <source>
        <dbReference type="Proteomes" id="UP000239239"/>
    </source>
</evidence>
<dbReference type="SUPFAM" id="SSF53448">
    <property type="entry name" value="Nucleotide-diphospho-sugar transferases"/>
    <property type="match status" value="1"/>
</dbReference>
<dbReference type="OrthoDB" id="5643872at2"/>
<reference evidence="1 2" key="1">
    <citation type="submission" date="2018-02" db="EMBL/GenBank/DDBJ databases">
        <title>Draft genome sequences of four Legionella pneumophila clinical strains isolated in Ontario.</title>
        <authorList>
            <person name="Fortuna A."/>
            <person name="Ramnarine R."/>
            <person name="Li A."/>
            <person name="Frantz C."/>
            <person name="Mallo G."/>
        </authorList>
    </citation>
    <scope>NUCLEOTIDE SEQUENCE [LARGE SCALE GENOMIC DNA]</scope>
    <source>
        <strain evidence="1 2">LG61</strain>
    </source>
</reference>
<comment type="caution">
    <text evidence="1">The sequence shown here is derived from an EMBL/GenBank/DDBJ whole genome shotgun (WGS) entry which is preliminary data.</text>
</comment>
<dbReference type="GO" id="GO:0016020">
    <property type="term" value="C:membrane"/>
    <property type="evidence" value="ECO:0007669"/>
    <property type="project" value="GOC"/>
</dbReference>
<dbReference type="AlphaFoldDB" id="A0A2S6EXQ4"/>